<dbReference type="PROSITE" id="PS51257">
    <property type="entry name" value="PROKAR_LIPOPROTEIN"/>
    <property type="match status" value="1"/>
</dbReference>
<keyword evidence="1" id="KW-0472">Membrane</keyword>
<accession>A0A6J7WUS0</accession>
<evidence type="ECO:0000256" key="1">
    <source>
        <dbReference type="SAM" id="Phobius"/>
    </source>
</evidence>
<keyword evidence="1" id="KW-1133">Transmembrane helix</keyword>
<organism evidence="2">
    <name type="scientific">uncultured Caudovirales phage</name>
    <dbReference type="NCBI Taxonomy" id="2100421"/>
    <lineage>
        <taxon>Viruses</taxon>
        <taxon>Duplodnaviria</taxon>
        <taxon>Heunggongvirae</taxon>
        <taxon>Uroviricota</taxon>
        <taxon>Caudoviricetes</taxon>
        <taxon>Peduoviridae</taxon>
        <taxon>Maltschvirus</taxon>
        <taxon>Maltschvirus maltsch</taxon>
    </lineage>
</organism>
<gene>
    <name evidence="2" type="ORF">UFOVP236_55</name>
</gene>
<sequence>MSKIIPITCILGMYSLALLSIIGCFMQAPEGTFWYMPVDTAVIVSLGAVGIHILVYLDDSFGLRK</sequence>
<proteinExistence type="predicted"/>
<dbReference type="EMBL" id="LR798284">
    <property type="protein sequence ID" value="CAB5220432.1"/>
    <property type="molecule type" value="Genomic_DNA"/>
</dbReference>
<name>A0A6J7WUS0_9CAUD</name>
<feature type="transmembrane region" description="Helical" evidence="1">
    <location>
        <begin position="7"/>
        <end position="28"/>
    </location>
</feature>
<protein>
    <submittedName>
        <fullName evidence="2">Uncharacterized protein</fullName>
    </submittedName>
</protein>
<feature type="transmembrane region" description="Helical" evidence="1">
    <location>
        <begin position="34"/>
        <end position="57"/>
    </location>
</feature>
<keyword evidence="1" id="KW-0812">Transmembrane</keyword>
<reference evidence="2" key="1">
    <citation type="submission" date="2020-05" db="EMBL/GenBank/DDBJ databases">
        <authorList>
            <person name="Chiriac C."/>
            <person name="Salcher M."/>
            <person name="Ghai R."/>
            <person name="Kavagutti S V."/>
        </authorList>
    </citation>
    <scope>NUCLEOTIDE SEQUENCE</scope>
</reference>
<evidence type="ECO:0000313" key="2">
    <source>
        <dbReference type="EMBL" id="CAB5220432.1"/>
    </source>
</evidence>